<evidence type="ECO:0000313" key="8">
    <source>
        <dbReference type="Proteomes" id="UP000183974"/>
    </source>
</evidence>
<feature type="binding site" evidence="4">
    <location>
        <position position="191"/>
    </location>
    <ligand>
        <name>FAD</name>
        <dbReference type="ChEBI" id="CHEBI:57692"/>
    </ligand>
</feature>
<keyword evidence="8" id="KW-1185">Reference proteome</keyword>
<dbReference type="SUPFAM" id="SSF47203">
    <property type="entry name" value="Acyl-CoA dehydrogenase C-terminal domain-like"/>
    <property type="match status" value="1"/>
</dbReference>
<sequence length="495" mass="55202">MLKTGKQHTQSLRDGRQIFIDGAEVNDPTEHPAFRNAVASVANLYDFQSSQENRDLMTFEIEGSGGERANRIWQLPKSHADLVERRKALEAWTELHGGFLGRAPDHVASCIAGMYMGLETFEAYDKDRAGALADYYRYARDNELYLTYVIINPQADRSKGANEQQDPFLTAGVVDQDSEGLTIRGAKMLATGGILANEVFVTCIQPLKEGEEPYAISFTIPMNAKGLKILSRTSYEASAKSVFDNPLASRFDENDAVLYFDDVKVPWERVFVNQDTAMCSKQFHATPAHVYQNYQAQIRLMVKMRFLLGIARKTAETNGVIGFPQVRETLGQLASQCAMVDALVHAMEVKGRHHGEYFIPDGHTLYAAQVLTQQLYGTVNTTLRDLAGGGMIMLPSSIADFANPEVREMIGKTQQSPTTTSEGRVKFFKLAWDAVGSEFASRHSQYEMFYAGATFVTKGHAFRTFDWDRCTGLVDRMLDSYGLEDELAKFSTAAE</sequence>
<organism evidence="7 8">
    <name type="scientific">Roseovarius pacificus</name>
    <dbReference type="NCBI Taxonomy" id="337701"/>
    <lineage>
        <taxon>Bacteria</taxon>
        <taxon>Pseudomonadati</taxon>
        <taxon>Pseudomonadota</taxon>
        <taxon>Alphaproteobacteria</taxon>
        <taxon>Rhodobacterales</taxon>
        <taxon>Roseobacteraceae</taxon>
        <taxon>Roseovarius</taxon>
    </lineage>
</organism>
<keyword evidence="2 4" id="KW-0274">FAD</keyword>
<dbReference type="Pfam" id="PF11794">
    <property type="entry name" value="HpaB_N"/>
    <property type="match status" value="1"/>
</dbReference>
<dbReference type="STRING" id="337701.SAMN05444398_103147"/>
<dbReference type="GO" id="GO:0004497">
    <property type="term" value="F:monooxygenase activity"/>
    <property type="evidence" value="ECO:0007669"/>
    <property type="project" value="UniProtKB-KW"/>
</dbReference>
<dbReference type="Gene3D" id="1.20.140.10">
    <property type="entry name" value="Butyryl-CoA Dehydrogenase, subunit A, domain 3"/>
    <property type="match status" value="1"/>
</dbReference>
<dbReference type="InterPro" id="IPR046373">
    <property type="entry name" value="Acyl-CoA_Oxase/DH_mid-dom_sf"/>
</dbReference>
<dbReference type="InterPro" id="IPR024674">
    <property type="entry name" value="HpaB/PvcC/4-BUDH_N"/>
</dbReference>
<dbReference type="PIRSF" id="PIRSF000331">
    <property type="entry name" value="HpaA_HpaB"/>
    <property type="match status" value="1"/>
</dbReference>
<dbReference type="AlphaFoldDB" id="A0A1M7BA15"/>
<dbReference type="InterPro" id="IPR004925">
    <property type="entry name" value="HpaB/PvcC/4-BUDH"/>
</dbReference>
<evidence type="ECO:0000256" key="1">
    <source>
        <dbReference type="ARBA" id="ARBA00022630"/>
    </source>
</evidence>
<dbReference type="PANTHER" id="PTHR36117:SF3">
    <property type="entry name" value="4-HYDROXYPHENYLACETATE 3-MONOOXYGENASE-RELATED"/>
    <property type="match status" value="1"/>
</dbReference>
<dbReference type="InterPro" id="IPR036250">
    <property type="entry name" value="AcylCo_DH-like_C"/>
</dbReference>
<feature type="domain" description="HpaB/PvcC/4-BUDH C-terminal" evidence="5">
    <location>
        <begin position="279"/>
        <end position="478"/>
    </location>
</feature>
<evidence type="ECO:0000259" key="6">
    <source>
        <dbReference type="Pfam" id="PF11794"/>
    </source>
</evidence>
<evidence type="ECO:0000256" key="4">
    <source>
        <dbReference type="PIRSR" id="PIRSR000331-2"/>
    </source>
</evidence>
<dbReference type="Gene3D" id="2.40.110.10">
    <property type="entry name" value="Butyryl-CoA Dehydrogenase, subunit A, domain 2"/>
    <property type="match status" value="1"/>
</dbReference>
<reference evidence="7 8" key="1">
    <citation type="submission" date="2016-11" db="EMBL/GenBank/DDBJ databases">
        <authorList>
            <person name="Jaros S."/>
            <person name="Januszkiewicz K."/>
            <person name="Wedrychowicz H."/>
        </authorList>
    </citation>
    <scope>NUCLEOTIDE SEQUENCE [LARGE SCALE GENOMIC DNA]</scope>
    <source>
        <strain evidence="7 8">DSM 29589</strain>
    </source>
</reference>
<dbReference type="Proteomes" id="UP000183974">
    <property type="component" value="Unassembled WGS sequence"/>
</dbReference>
<dbReference type="RefSeq" id="WP_073034201.1">
    <property type="nucleotide sequence ID" value="NZ_BMLR01000003.1"/>
</dbReference>
<dbReference type="EMBL" id="FRBR01000003">
    <property type="protein sequence ID" value="SHL51830.1"/>
    <property type="molecule type" value="Genomic_DNA"/>
</dbReference>
<keyword evidence="7" id="KW-0503">Monooxygenase</keyword>
<evidence type="ECO:0000256" key="3">
    <source>
        <dbReference type="ARBA" id="ARBA00023002"/>
    </source>
</evidence>
<dbReference type="SUPFAM" id="SSF56645">
    <property type="entry name" value="Acyl-CoA dehydrogenase NM domain-like"/>
    <property type="match status" value="1"/>
</dbReference>
<dbReference type="InterPro" id="IPR009100">
    <property type="entry name" value="AcylCoA_DH/oxidase_NM_dom_sf"/>
</dbReference>
<dbReference type="PANTHER" id="PTHR36117">
    <property type="entry name" value="4-HYDROXYPHENYLACETATE 3-MONOOXYGENASE-RELATED"/>
    <property type="match status" value="1"/>
</dbReference>
<keyword evidence="1" id="KW-0285">Flavoprotein</keyword>
<evidence type="ECO:0000259" key="5">
    <source>
        <dbReference type="Pfam" id="PF03241"/>
    </source>
</evidence>
<name>A0A1M7BA15_9RHOB</name>
<dbReference type="OrthoDB" id="7233724at2"/>
<dbReference type="InterPro" id="IPR024719">
    <property type="entry name" value="HpaB/PvcC/4-BUDH_C"/>
</dbReference>
<protein>
    <submittedName>
        <fullName evidence="7">4-hydroxyphenylacetate 3-monooxygenase</fullName>
    </submittedName>
</protein>
<dbReference type="GO" id="GO:0016627">
    <property type="term" value="F:oxidoreductase activity, acting on the CH-CH group of donors"/>
    <property type="evidence" value="ECO:0007669"/>
    <property type="project" value="InterPro"/>
</dbReference>
<keyword evidence="3" id="KW-0560">Oxidoreductase</keyword>
<gene>
    <name evidence="7" type="ORF">SAMN05444398_103147</name>
</gene>
<evidence type="ECO:0000256" key="2">
    <source>
        <dbReference type="ARBA" id="ARBA00022827"/>
    </source>
</evidence>
<dbReference type="Gene3D" id="1.10.3140.10">
    <property type="entry name" value="4-hydroxybutyryl-coa dehydratase, domain 1"/>
    <property type="match status" value="1"/>
</dbReference>
<evidence type="ECO:0000313" key="7">
    <source>
        <dbReference type="EMBL" id="SHL51830.1"/>
    </source>
</evidence>
<proteinExistence type="predicted"/>
<accession>A0A1M7BA15</accession>
<feature type="binding site" evidence="4">
    <location>
        <begin position="154"/>
        <end position="157"/>
    </location>
    <ligand>
        <name>FAD</name>
        <dbReference type="ChEBI" id="CHEBI:57692"/>
    </ligand>
</feature>
<feature type="domain" description="HpaB/PvcC/4-BUDH N-terminal" evidence="6">
    <location>
        <begin position="4"/>
        <end position="272"/>
    </location>
</feature>
<dbReference type="Pfam" id="PF03241">
    <property type="entry name" value="HpaB"/>
    <property type="match status" value="1"/>
</dbReference>